<dbReference type="InterPro" id="IPR007527">
    <property type="entry name" value="Znf_SWIM"/>
</dbReference>
<keyword evidence="1" id="KW-0378">Hydrolase</keyword>
<dbReference type="GO" id="GO:0004386">
    <property type="term" value="F:helicase activity"/>
    <property type="evidence" value="ECO:0007669"/>
    <property type="project" value="UniProtKB-KW"/>
</dbReference>
<accession>A0ABU0JNG1</accession>
<protein>
    <submittedName>
        <fullName evidence="6">SNF2 family DNA or RNA helicase</fullName>
    </submittedName>
</protein>
<dbReference type="Pfam" id="PF08455">
    <property type="entry name" value="SNF2_assoc"/>
    <property type="match status" value="1"/>
</dbReference>
<dbReference type="SMART" id="SM00490">
    <property type="entry name" value="HELICc"/>
    <property type="match status" value="1"/>
</dbReference>
<gene>
    <name evidence="6" type="ORF">QOZ93_000336</name>
</gene>
<keyword evidence="7" id="KW-1185">Reference proteome</keyword>
<evidence type="ECO:0000313" key="7">
    <source>
        <dbReference type="Proteomes" id="UP001224418"/>
    </source>
</evidence>
<dbReference type="InterPro" id="IPR001650">
    <property type="entry name" value="Helicase_C-like"/>
</dbReference>
<evidence type="ECO:0000259" key="4">
    <source>
        <dbReference type="PROSITE" id="PS51192"/>
    </source>
</evidence>
<dbReference type="InterPro" id="IPR013663">
    <property type="entry name" value="Helicase_SWF/SNF/SWI_bac"/>
</dbReference>
<dbReference type="Pfam" id="PF00176">
    <property type="entry name" value="SNF2-rel_dom"/>
    <property type="match status" value="1"/>
</dbReference>
<evidence type="ECO:0000256" key="2">
    <source>
        <dbReference type="PROSITE-ProRule" id="PRU00325"/>
    </source>
</evidence>
<dbReference type="Gene3D" id="3.40.50.300">
    <property type="entry name" value="P-loop containing nucleotide triphosphate hydrolases"/>
    <property type="match status" value="1"/>
</dbReference>
<dbReference type="PROSITE" id="PS51192">
    <property type="entry name" value="HELICASE_ATP_BIND_1"/>
    <property type="match status" value="1"/>
</dbReference>
<keyword evidence="6" id="KW-0067">ATP-binding</keyword>
<keyword evidence="6" id="KW-0547">Nucleotide-binding</keyword>
<dbReference type="CDD" id="cd18012">
    <property type="entry name" value="DEXQc_arch_SWI2_SNF2"/>
    <property type="match status" value="1"/>
</dbReference>
<feature type="domain" description="Helicase C-terminal" evidence="5">
    <location>
        <begin position="908"/>
        <end position="1064"/>
    </location>
</feature>
<dbReference type="Pfam" id="PF00271">
    <property type="entry name" value="Helicase_C"/>
    <property type="match status" value="1"/>
</dbReference>
<keyword evidence="2" id="KW-0863">Zinc-finger</keyword>
<keyword evidence="2" id="KW-0862">Zinc</keyword>
<dbReference type="InterPro" id="IPR014001">
    <property type="entry name" value="Helicase_ATP-bd"/>
</dbReference>
<dbReference type="SMART" id="SM00487">
    <property type="entry name" value="DEXDc"/>
    <property type="match status" value="1"/>
</dbReference>
<dbReference type="InterPro" id="IPR049730">
    <property type="entry name" value="SNF2/RAD54-like_C"/>
</dbReference>
<dbReference type="InterPro" id="IPR038718">
    <property type="entry name" value="SNF2-like_sf"/>
</dbReference>
<comment type="caution">
    <text evidence="6">The sequence shown here is derived from an EMBL/GenBank/DDBJ whole genome shotgun (WGS) entry which is preliminary data.</text>
</comment>
<dbReference type="InterPro" id="IPR027417">
    <property type="entry name" value="P-loop_NTPase"/>
</dbReference>
<feature type="domain" description="SWIM-type" evidence="3">
    <location>
        <begin position="62"/>
        <end position="99"/>
    </location>
</feature>
<sequence length="1075" mass="125215">MALLNNGLINDYCDISTYKNGLKYYEQDYVVDLSYENEGDRSIAIKSMVLSANVYSEYLTKFTVHDKSCDISDYNCTCEQFAKKNKVCKHIVASYLKFINEVNLNESSYLDEILRVYKKPFNFEQNIKKHELNLDITLFNTSIGEIQNFVQLKVGIDKLYIVKSMRDFLKAYYFKQPLFFGKNFTLDFKKAKFSKNDSEILDLFVQILEIEESLTSSHSSIISSNKQLVNGKKVYLIDSDLKRFLKLIGNKSFILVLPIGEYQNVRYIENCKIEFSIEKEGNNILLYHKDNNLAYPLTRDVSYFYYNGNVCSLRGHKRELYEALYKSIIESKGCKLTIDESHKGDFASFVFPKLKSFSEIEIKDDLAQEFYKEELKTEIYLDKEGESVSLKIIFIYGDIEINPCEDENLSSDKGILIRDAEQELEILNLINMYDFKQRKRDFILSNEENIVNFLVKGLEIFQNRFQVFYSDSFKSIRVHDSKSYKCSLRINKEDMLEFSFDIKNVDKNELINIFEALREKKKYYKLSNGDIVLLNEKFLKSVGDIIEYLDISPEEYTKEVIKLPKYNSLYIEQKLNDLDTYISKNKEFINVVSSLKEVKDMDYAIPIELDDVLRSYQKIGFKWFKTLSEYGFGGILADEMGLGKTLQTIAFLTSERGMGTSLIICPTSLVYNWKEEIEKFSNKLKVLIFNGNKEDRKKEVKNFKNYDVVITSYPLVRRDIELYRQFNFLYCILDEAQQIKNPVSQNALSIKEIQAKNKFALTGTPIENNLSELWSIFDFIMPAYLLNHNKFYSRYEVPICKDKNEDTNKELGDKIRPFILRRLKKDVIKELPPKIYNNILVEMSDEQKRLYMSYVQGLKNEIQEEVELKGINQSRFKILSGLTRLRQICCDPSVFIENYIGGSGKLESFYELVENCLEEGHKILVFSQFTSVLKNIAYGLKNIGIRYLYLDGAIKSEERMRLVRKFNEGCSEVFLISLKAGGSGLNLTSADVVIHFDPWWNPAVEEQATDRAHRIGQKNTVQVIKLVSRGTIEEKILNLQEKKKKIIENVIGDEGLTENLISYMTIEEIMGLFTL</sequence>
<evidence type="ECO:0000259" key="5">
    <source>
        <dbReference type="PROSITE" id="PS51194"/>
    </source>
</evidence>
<dbReference type="PANTHER" id="PTHR10799">
    <property type="entry name" value="SNF2/RAD54 HELICASE FAMILY"/>
    <property type="match status" value="1"/>
</dbReference>
<dbReference type="PROSITE" id="PS50966">
    <property type="entry name" value="ZF_SWIM"/>
    <property type="match status" value="1"/>
</dbReference>
<evidence type="ECO:0000313" key="6">
    <source>
        <dbReference type="EMBL" id="MDQ0478627.1"/>
    </source>
</evidence>
<dbReference type="RefSeq" id="WP_307354870.1">
    <property type="nucleotide sequence ID" value="NZ_BAAACJ010000008.1"/>
</dbReference>
<reference evidence="6 7" key="1">
    <citation type="submission" date="2023-07" db="EMBL/GenBank/DDBJ databases">
        <title>Genomic Encyclopedia of Type Strains, Phase IV (KMG-IV): sequencing the most valuable type-strain genomes for metagenomic binning, comparative biology and taxonomic classification.</title>
        <authorList>
            <person name="Goeker M."/>
        </authorList>
    </citation>
    <scope>NUCLEOTIDE SEQUENCE [LARGE SCALE GENOMIC DNA]</scope>
    <source>
        <strain evidence="6 7">DSM 1400</strain>
    </source>
</reference>
<dbReference type="PROSITE" id="PS51194">
    <property type="entry name" value="HELICASE_CTER"/>
    <property type="match status" value="1"/>
</dbReference>
<evidence type="ECO:0000256" key="1">
    <source>
        <dbReference type="ARBA" id="ARBA00022801"/>
    </source>
</evidence>
<dbReference type="InterPro" id="IPR000330">
    <property type="entry name" value="SNF2_N"/>
</dbReference>
<keyword evidence="2" id="KW-0479">Metal-binding</keyword>
<keyword evidence="6" id="KW-0347">Helicase</keyword>
<dbReference type="SUPFAM" id="SSF52540">
    <property type="entry name" value="P-loop containing nucleoside triphosphate hydrolases"/>
    <property type="match status" value="2"/>
</dbReference>
<name>A0ABU0JNG1_HATLI</name>
<dbReference type="Gene3D" id="3.40.50.10810">
    <property type="entry name" value="Tandem AAA-ATPase domain"/>
    <property type="match status" value="1"/>
</dbReference>
<organism evidence="6 7">
    <name type="scientific">Hathewaya limosa</name>
    <name type="common">Clostridium limosum</name>
    <dbReference type="NCBI Taxonomy" id="1536"/>
    <lineage>
        <taxon>Bacteria</taxon>
        <taxon>Bacillati</taxon>
        <taxon>Bacillota</taxon>
        <taxon>Clostridia</taxon>
        <taxon>Eubacteriales</taxon>
        <taxon>Clostridiaceae</taxon>
        <taxon>Hathewaya</taxon>
    </lineage>
</organism>
<dbReference type="Proteomes" id="UP001224418">
    <property type="component" value="Unassembled WGS sequence"/>
</dbReference>
<evidence type="ECO:0000259" key="3">
    <source>
        <dbReference type="PROSITE" id="PS50966"/>
    </source>
</evidence>
<dbReference type="EMBL" id="JAUSWN010000002">
    <property type="protein sequence ID" value="MDQ0478627.1"/>
    <property type="molecule type" value="Genomic_DNA"/>
</dbReference>
<feature type="domain" description="Helicase ATP-binding" evidence="4">
    <location>
        <begin position="625"/>
        <end position="783"/>
    </location>
</feature>
<proteinExistence type="predicted"/>
<dbReference type="CDD" id="cd18793">
    <property type="entry name" value="SF2_C_SNF"/>
    <property type="match status" value="1"/>
</dbReference>